<reference evidence="4 5" key="1">
    <citation type="submission" date="2013-11" db="EMBL/GenBank/DDBJ databases">
        <title>Genome sequencing of Stegodyphus mimosarum.</title>
        <authorList>
            <person name="Bechsgaard J."/>
        </authorList>
    </citation>
    <scope>NUCLEOTIDE SEQUENCE [LARGE SCALE GENOMIC DNA]</scope>
</reference>
<dbReference type="PANTHER" id="PTHR13299">
    <property type="entry name" value="PEROXISOMAL MEMBRANE PROTEIN PEX16"/>
    <property type="match status" value="1"/>
</dbReference>
<evidence type="ECO:0000256" key="2">
    <source>
        <dbReference type="ARBA" id="ARBA00018577"/>
    </source>
</evidence>
<keyword evidence="3" id="KW-0962">Peroxisome biogenesis</keyword>
<dbReference type="Pfam" id="PF08610">
    <property type="entry name" value="Pex16"/>
    <property type="match status" value="1"/>
</dbReference>
<evidence type="ECO:0000313" key="5">
    <source>
        <dbReference type="Proteomes" id="UP000054359"/>
    </source>
</evidence>
<dbReference type="OrthoDB" id="2021143at2759"/>
<dbReference type="Proteomes" id="UP000054359">
    <property type="component" value="Unassembled WGS sequence"/>
</dbReference>
<accession>A0A087UZ44</accession>
<dbReference type="PANTHER" id="PTHR13299:SF0">
    <property type="entry name" value="PEROXISOMAL MEMBRANE PROTEIN PEX16"/>
    <property type="match status" value="1"/>
</dbReference>
<dbReference type="InterPro" id="IPR013919">
    <property type="entry name" value="Pex16"/>
</dbReference>
<name>A0A087UZ44_STEMI</name>
<comment type="similarity">
    <text evidence="1 3">Belongs to the peroxin-16 family.</text>
</comment>
<organism evidence="4 5">
    <name type="scientific">Stegodyphus mimosarum</name>
    <name type="common">African social velvet spider</name>
    <dbReference type="NCBI Taxonomy" id="407821"/>
    <lineage>
        <taxon>Eukaryota</taxon>
        <taxon>Metazoa</taxon>
        <taxon>Ecdysozoa</taxon>
        <taxon>Arthropoda</taxon>
        <taxon>Chelicerata</taxon>
        <taxon>Arachnida</taxon>
        <taxon>Araneae</taxon>
        <taxon>Araneomorphae</taxon>
        <taxon>Entelegynae</taxon>
        <taxon>Eresoidea</taxon>
        <taxon>Eresidae</taxon>
        <taxon>Stegodyphus</taxon>
    </lineage>
</organism>
<dbReference type="GO" id="GO:0007031">
    <property type="term" value="P:peroxisome organization"/>
    <property type="evidence" value="ECO:0007669"/>
    <property type="project" value="UniProtKB-KW"/>
</dbReference>
<dbReference type="GO" id="GO:0005778">
    <property type="term" value="C:peroxisomal membrane"/>
    <property type="evidence" value="ECO:0007669"/>
    <property type="project" value="UniProtKB-SubCell"/>
</dbReference>
<evidence type="ECO:0000313" key="4">
    <source>
        <dbReference type="EMBL" id="KFM82633.1"/>
    </source>
</evidence>
<evidence type="ECO:0000256" key="3">
    <source>
        <dbReference type="RuleBase" id="RU365003"/>
    </source>
</evidence>
<gene>
    <name evidence="4" type="ORF">X975_00851</name>
</gene>
<evidence type="ECO:0000256" key="1">
    <source>
        <dbReference type="ARBA" id="ARBA00009505"/>
    </source>
</evidence>
<comment type="subcellular location">
    <subcellularLocation>
        <location evidence="3">Peroxisome membrane</location>
    </subcellularLocation>
</comment>
<dbReference type="OMA" id="RIMIMLH"/>
<keyword evidence="3" id="KW-0576">Peroxisome</keyword>
<sequence length="86" mass="10312">MDATSWNILRKSKNFNQAEKFEINRRALSLILYLLRSPFYDKYSKYRIIAFLKSIIDNVIGSGLILRPLLEYIPEVQQIYFYTWSL</sequence>
<keyword evidence="5" id="KW-1185">Reference proteome</keyword>
<dbReference type="EMBL" id="KK122387">
    <property type="protein sequence ID" value="KFM82633.1"/>
    <property type="molecule type" value="Genomic_DNA"/>
</dbReference>
<proteinExistence type="inferred from homology"/>
<feature type="non-terminal residue" evidence="4">
    <location>
        <position position="86"/>
    </location>
</feature>
<dbReference type="AlphaFoldDB" id="A0A087UZ44"/>
<protein>
    <recommendedName>
        <fullName evidence="2 3">Peroxisomal membrane protein PEX16</fullName>
    </recommendedName>
</protein>
<dbReference type="STRING" id="407821.A0A087UZ44"/>